<dbReference type="InterPro" id="IPR001451">
    <property type="entry name" value="Hexapep"/>
</dbReference>
<organism evidence="3 4">
    <name type="scientific">Bacteroides caccae</name>
    <dbReference type="NCBI Taxonomy" id="47678"/>
    <lineage>
        <taxon>Bacteria</taxon>
        <taxon>Pseudomonadati</taxon>
        <taxon>Bacteroidota</taxon>
        <taxon>Bacteroidia</taxon>
        <taxon>Bacteroidales</taxon>
        <taxon>Bacteroidaceae</taxon>
        <taxon>Bacteroides</taxon>
    </lineage>
</organism>
<proteinExistence type="inferred from homology"/>
<dbReference type="Pfam" id="PF00132">
    <property type="entry name" value="Hexapep"/>
    <property type="match status" value="1"/>
</dbReference>
<gene>
    <name evidence="3" type="ORF">F2Y35_14160</name>
</gene>
<dbReference type="InterPro" id="IPR051159">
    <property type="entry name" value="Hexapeptide_acetyltransf"/>
</dbReference>
<evidence type="ECO:0000313" key="3">
    <source>
        <dbReference type="EMBL" id="KAA5490552.1"/>
    </source>
</evidence>
<dbReference type="InterPro" id="IPR011004">
    <property type="entry name" value="Trimer_LpxA-like_sf"/>
</dbReference>
<dbReference type="Gene3D" id="2.160.10.10">
    <property type="entry name" value="Hexapeptide repeat proteins"/>
    <property type="match status" value="1"/>
</dbReference>
<dbReference type="SUPFAM" id="SSF51161">
    <property type="entry name" value="Trimeric LpxA-like enzymes"/>
    <property type="match status" value="1"/>
</dbReference>
<dbReference type="PANTHER" id="PTHR23416">
    <property type="entry name" value="SIALIC ACID SYNTHASE-RELATED"/>
    <property type="match status" value="1"/>
</dbReference>
<name>A0A6A1JRJ0_9BACE</name>
<protein>
    <recommendedName>
        <fullName evidence="5">Acyltransferase</fullName>
    </recommendedName>
</protein>
<evidence type="ECO:0000256" key="1">
    <source>
        <dbReference type="ARBA" id="ARBA00007274"/>
    </source>
</evidence>
<dbReference type="PANTHER" id="PTHR23416:SF23">
    <property type="entry name" value="ACETYLTRANSFERASE C18B11.09C-RELATED"/>
    <property type="match status" value="1"/>
</dbReference>
<dbReference type="RefSeq" id="WP_149928318.1">
    <property type="nucleotide sequence ID" value="NZ_CAXKYF010000009.1"/>
</dbReference>
<dbReference type="EMBL" id="VVYF01000014">
    <property type="protein sequence ID" value="KAA5490552.1"/>
    <property type="molecule type" value="Genomic_DNA"/>
</dbReference>
<dbReference type="AlphaFoldDB" id="A0A6A1JRJ0"/>
<keyword evidence="2" id="KW-0808">Transferase</keyword>
<reference evidence="3 4" key="1">
    <citation type="journal article" date="2019" name="Nat. Med.">
        <title>A library of human gut bacterial isolates paired with longitudinal multiomics data enables mechanistic microbiome research.</title>
        <authorList>
            <person name="Poyet M."/>
            <person name="Groussin M."/>
            <person name="Gibbons S.M."/>
            <person name="Avila-Pacheco J."/>
            <person name="Jiang X."/>
            <person name="Kearney S.M."/>
            <person name="Perrotta A.R."/>
            <person name="Berdy B."/>
            <person name="Zhao S."/>
            <person name="Lieberman T.D."/>
            <person name="Swanson P.K."/>
            <person name="Smith M."/>
            <person name="Roesemann S."/>
            <person name="Alexander J.E."/>
            <person name="Rich S.A."/>
            <person name="Livny J."/>
            <person name="Vlamakis H."/>
            <person name="Clish C."/>
            <person name="Bullock K."/>
            <person name="Deik A."/>
            <person name="Scott J."/>
            <person name="Pierce K.A."/>
            <person name="Xavier R.J."/>
            <person name="Alm E.J."/>
        </authorList>
    </citation>
    <scope>NUCLEOTIDE SEQUENCE [LARGE SCALE GENOMIC DNA]</scope>
    <source>
        <strain evidence="3 4">BIOML-A21</strain>
    </source>
</reference>
<comment type="caution">
    <text evidence="3">The sequence shown here is derived from an EMBL/GenBank/DDBJ whole genome shotgun (WGS) entry which is preliminary data.</text>
</comment>
<dbReference type="Proteomes" id="UP000491168">
    <property type="component" value="Unassembled WGS sequence"/>
</dbReference>
<evidence type="ECO:0000313" key="4">
    <source>
        <dbReference type="Proteomes" id="UP000491168"/>
    </source>
</evidence>
<comment type="similarity">
    <text evidence="1">Belongs to the transferase hexapeptide repeat family.</text>
</comment>
<sequence>MMCLLIRIAIFSVWGGVKIDNCVTISHGVKILTSGLDTSDYPNKCICKNREHIQAPVHIGEGVWLCAGSMVMPGVTIAPKIIVAAGSVVTKNLDREGWLYAGIPAKPIKSFLK</sequence>
<accession>A0A6A1JRJ0</accession>
<dbReference type="GO" id="GO:0008374">
    <property type="term" value="F:O-acyltransferase activity"/>
    <property type="evidence" value="ECO:0007669"/>
    <property type="project" value="TreeGrafter"/>
</dbReference>
<evidence type="ECO:0008006" key="5">
    <source>
        <dbReference type="Google" id="ProtNLM"/>
    </source>
</evidence>
<evidence type="ECO:0000256" key="2">
    <source>
        <dbReference type="ARBA" id="ARBA00022679"/>
    </source>
</evidence>